<dbReference type="AlphaFoldDB" id="A0A246WVZ4"/>
<comment type="caution">
    <text evidence="6">The sequence shown here is derived from an EMBL/GenBank/DDBJ whole genome shotgun (WGS) entry which is preliminary data.</text>
</comment>
<evidence type="ECO:0000313" key="7">
    <source>
        <dbReference type="Proteomes" id="UP000197596"/>
    </source>
</evidence>
<dbReference type="GO" id="GO:0022857">
    <property type="term" value="F:transmembrane transporter activity"/>
    <property type="evidence" value="ECO:0007669"/>
    <property type="project" value="InterPro"/>
</dbReference>
<dbReference type="PANTHER" id="PTHR23531:SF1">
    <property type="entry name" value="QUINOLENE RESISTANCE PROTEIN NORA"/>
    <property type="match status" value="1"/>
</dbReference>
<evidence type="ECO:0000256" key="2">
    <source>
        <dbReference type="ARBA" id="ARBA00022989"/>
    </source>
</evidence>
<feature type="transmembrane region" description="Helical" evidence="4">
    <location>
        <begin position="177"/>
        <end position="198"/>
    </location>
</feature>
<dbReference type="InterPro" id="IPR011701">
    <property type="entry name" value="MFS"/>
</dbReference>
<dbReference type="Pfam" id="PF07690">
    <property type="entry name" value="MFS_1"/>
    <property type="match status" value="1"/>
</dbReference>
<dbReference type="NCBIfam" id="NF009048">
    <property type="entry name" value="PRK12382.1"/>
    <property type="match status" value="1"/>
</dbReference>
<dbReference type="PROSITE" id="PS50850">
    <property type="entry name" value="MFS"/>
    <property type="match status" value="1"/>
</dbReference>
<protein>
    <submittedName>
        <fullName evidence="6">MFS transporter</fullName>
    </submittedName>
</protein>
<dbReference type="EMBL" id="NJGU01000001">
    <property type="protein sequence ID" value="OWY31148.1"/>
    <property type="molecule type" value="Genomic_DNA"/>
</dbReference>
<evidence type="ECO:0000256" key="3">
    <source>
        <dbReference type="ARBA" id="ARBA00023136"/>
    </source>
</evidence>
<dbReference type="NCBIfam" id="NF003477">
    <property type="entry name" value="PRK05122.1"/>
    <property type="match status" value="1"/>
</dbReference>
<feature type="transmembrane region" description="Helical" evidence="4">
    <location>
        <begin position="47"/>
        <end position="67"/>
    </location>
</feature>
<dbReference type="SUPFAM" id="SSF103473">
    <property type="entry name" value="MFS general substrate transporter"/>
    <property type="match status" value="1"/>
</dbReference>
<dbReference type="PANTHER" id="PTHR23531">
    <property type="entry name" value="QUINOLENE RESISTANCE PROTEIN NORA"/>
    <property type="match status" value="1"/>
</dbReference>
<feature type="transmembrane region" description="Helical" evidence="4">
    <location>
        <begin position="87"/>
        <end position="106"/>
    </location>
</feature>
<keyword evidence="2 4" id="KW-1133">Transmembrane helix</keyword>
<evidence type="ECO:0000256" key="4">
    <source>
        <dbReference type="SAM" id="Phobius"/>
    </source>
</evidence>
<feature type="transmembrane region" description="Helical" evidence="4">
    <location>
        <begin position="219"/>
        <end position="244"/>
    </location>
</feature>
<sequence>MTMNIQTELQGRSAARNLLPLVAIVFSGFLSIGIPLPALPLHVNGTLGYNAAVVGWIIGIQSFATIFTRKFAGSYCDRHGPKQSVSLGLPLASCAGLLYLASTRIADPLSSIAVLTLGRLLMGPAESLFLTGTMTWGIGRVGVAKTGKVMAWQGIAMFAALGLGGPLGIAIQQRFGFAGVAWTTIVLPLVGFAVARTLTALAVTRGHAQGLSFTGALALIWRFGLALALAAMPFAILTSFLVLLYGSYGWLGAGYAILGFSAGYIGVRLFFAHLPDKIGGARVGAVSVAIELCGQLLLWLAHDPMAALAGSVLTGIGFSLVFPSMGVQAMARVPAHSRGIAVACFMAFIDVASGLTGPVVGVVIGWYGYPAAFLAGALACVASLAVMWSGSRSDSGSATVAQG</sequence>
<evidence type="ECO:0000259" key="5">
    <source>
        <dbReference type="PROSITE" id="PS50850"/>
    </source>
</evidence>
<feature type="transmembrane region" description="Helical" evidence="4">
    <location>
        <begin position="307"/>
        <end position="327"/>
    </location>
</feature>
<keyword evidence="1 4" id="KW-0812">Transmembrane</keyword>
<gene>
    <name evidence="6" type="ORF">CEJ42_03580</name>
</gene>
<dbReference type="InterPro" id="IPR036259">
    <property type="entry name" value="MFS_trans_sf"/>
</dbReference>
<feature type="transmembrane region" description="Helical" evidence="4">
    <location>
        <begin position="250"/>
        <end position="271"/>
    </location>
</feature>
<feature type="transmembrane region" description="Helical" evidence="4">
    <location>
        <begin position="366"/>
        <end position="388"/>
    </location>
</feature>
<organism evidence="6 7">
    <name type="scientific">Herbaspirillum robiniae</name>
    <dbReference type="NCBI Taxonomy" id="2014887"/>
    <lineage>
        <taxon>Bacteria</taxon>
        <taxon>Pseudomonadati</taxon>
        <taxon>Pseudomonadota</taxon>
        <taxon>Betaproteobacteria</taxon>
        <taxon>Burkholderiales</taxon>
        <taxon>Oxalobacteraceae</taxon>
        <taxon>Herbaspirillum</taxon>
    </lineage>
</organism>
<dbReference type="Proteomes" id="UP000197596">
    <property type="component" value="Unassembled WGS sequence"/>
</dbReference>
<feature type="domain" description="Major facilitator superfamily (MFS) profile" evidence="5">
    <location>
        <begin position="183"/>
        <end position="403"/>
    </location>
</feature>
<dbReference type="InterPro" id="IPR020846">
    <property type="entry name" value="MFS_dom"/>
</dbReference>
<feature type="transmembrane region" description="Helical" evidence="4">
    <location>
        <begin position="339"/>
        <end position="360"/>
    </location>
</feature>
<reference evidence="6 7" key="1">
    <citation type="submission" date="2017-06" db="EMBL/GenBank/DDBJ databases">
        <title>Herbaspirillum phytohormonus sp. nov., isolated from the root nodule of Robinia pseudoacacia in lead-zinc mine.</title>
        <authorList>
            <person name="Fan M."/>
            <person name="Lin Y."/>
        </authorList>
    </citation>
    <scope>NUCLEOTIDE SEQUENCE [LARGE SCALE GENOMIC DNA]</scope>
    <source>
        <strain evidence="6 7">HZ10</strain>
    </source>
</reference>
<keyword evidence="3 4" id="KW-0472">Membrane</keyword>
<dbReference type="Gene3D" id="1.20.1250.20">
    <property type="entry name" value="MFS general substrate transporter like domains"/>
    <property type="match status" value="1"/>
</dbReference>
<feature type="transmembrane region" description="Helical" evidence="4">
    <location>
        <begin position="112"/>
        <end position="138"/>
    </location>
</feature>
<evidence type="ECO:0000313" key="6">
    <source>
        <dbReference type="EMBL" id="OWY31148.1"/>
    </source>
</evidence>
<dbReference type="InterPro" id="IPR052714">
    <property type="entry name" value="MFS_Exporter"/>
</dbReference>
<feature type="transmembrane region" description="Helical" evidence="4">
    <location>
        <begin position="150"/>
        <end position="171"/>
    </location>
</feature>
<feature type="transmembrane region" description="Helical" evidence="4">
    <location>
        <begin position="283"/>
        <end position="301"/>
    </location>
</feature>
<proteinExistence type="predicted"/>
<evidence type="ECO:0000256" key="1">
    <source>
        <dbReference type="ARBA" id="ARBA00022692"/>
    </source>
</evidence>
<feature type="transmembrane region" description="Helical" evidence="4">
    <location>
        <begin position="21"/>
        <end position="41"/>
    </location>
</feature>
<name>A0A246WVZ4_9BURK</name>
<accession>A0A246WVZ4</accession>